<evidence type="ECO:0000256" key="1">
    <source>
        <dbReference type="ARBA" id="ARBA00022448"/>
    </source>
</evidence>
<name>A0ABW3Y7U2_9ACTN</name>
<dbReference type="PROSITE" id="PS50893">
    <property type="entry name" value="ABC_TRANSPORTER_2"/>
    <property type="match status" value="1"/>
</dbReference>
<evidence type="ECO:0000313" key="6">
    <source>
        <dbReference type="Proteomes" id="UP001597260"/>
    </source>
</evidence>
<keyword evidence="3 5" id="KW-0067">ATP-binding</keyword>
<dbReference type="SMART" id="SM00382">
    <property type="entry name" value="AAA"/>
    <property type="match status" value="1"/>
</dbReference>
<dbReference type="PANTHER" id="PTHR45772">
    <property type="entry name" value="CONSERVED COMPONENT OF ABC TRANSPORTER FOR NATURAL AMINO ACIDS-RELATED"/>
    <property type="match status" value="1"/>
</dbReference>
<dbReference type="PANTHER" id="PTHR45772:SF9">
    <property type="entry name" value="CONSERVED COMPONENT OF ABC TRANSPORTER FOR NATURAL AMINO ACIDS"/>
    <property type="match status" value="1"/>
</dbReference>
<dbReference type="RefSeq" id="WP_377565913.1">
    <property type="nucleotide sequence ID" value="NZ_JBHTMP010000001.1"/>
</dbReference>
<dbReference type="SUPFAM" id="SSF52540">
    <property type="entry name" value="P-loop containing nucleoside triphosphate hydrolases"/>
    <property type="match status" value="1"/>
</dbReference>
<dbReference type="InterPro" id="IPR027417">
    <property type="entry name" value="P-loop_NTPase"/>
</dbReference>
<dbReference type="CDD" id="cd03219">
    <property type="entry name" value="ABC_Mj1267_LivG_branched"/>
    <property type="match status" value="1"/>
</dbReference>
<evidence type="ECO:0000259" key="4">
    <source>
        <dbReference type="PROSITE" id="PS50893"/>
    </source>
</evidence>
<keyword evidence="2" id="KW-0547">Nucleotide-binding</keyword>
<keyword evidence="1" id="KW-0813">Transport</keyword>
<dbReference type="Pfam" id="PF00005">
    <property type="entry name" value="ABC_tran"/>
    <property type="match status" value="1"/>
</dbReference>
<dbReference type="InterPro" id="IPR051120">
    <property type="entry name" value="ABC_AA/LPS_Transport"/>
</dbReference>
<dbReference type="Gene3D" id="3.40.50.300">
    <property type="entry name" value="P-loop containing nucleotide triphosphate hydrolases"/>
    <property type="match status" value="1"/>
</dbReference>
<dbReference type="Proteomes" id="UP001597260">
    <property type="component" value="Unassembled WGS sequence"/>
</dbReference>
<reference evidence="6" key="1">
    <citation type="journal article" date="2019" name="Int. J. Syst. Evol. Microbiol.">
        <title>The Global Catalogue of Microorganisms (GCM) 10K type strain sequencing project: providing services to taxonomists for standard genome sequencing and annotation.</title>
        <authorList>
            <consortium name="The Broad Institute Genomics Platform"/>
            <consortium name="The Broad Institute Genome Sequencing Center for Infectious Disease"/>
            <person name="Wu L."/>
            <person name="Ma J."/>
        </authorList>
    </citation>
    <scope>NUCLEOTIDE SEQUENCE [LARGE SCALE GENOMIC DNA]</scope>
    <source>
        <strain evidence="6">JCM 31037</strain>
    </source>
</reference>
<accession>A0ABW3Y7U2</accession>
<comment type="caution">
    <text evidence="5">The sequence shown here is derived from an EMBL/GenBank/DDBJ whole genome shotgun (WGS) entry which is preliminary data.</text>
</comment>
<dbReference type="GO" id="GO:0005524">
    <property type="term" value="F:ATP binding"/>
    <property type="evidence" value="ECO:0007669"/>
    <property type="project" value="UniProtKB-KW"/>
</dbReference>
<evidence type="ECO:0000256" key="2">
    <source>
        <dbReference type="ARBA" id="ARBA00022741"/>
    </source>
</evidence>
<feature type="domain" description="ABC transporter" evidence="4">
    <location>
        <begin position="11"/>
        <end position="243"/>
    </location>
</feature>
<dbReference type="InterPro" id="IPR003439">
    <property type="entry name" value="ABC_transporter-like_ATP-bd"/>
</dbReference>
<sequence>MSATNTDVPALEARGLLQRFGGLTAVDDLSLVVQPGAITGLIGPNGAGKTTVLNILGGLQRPTAGTVHVDGRNVTGWSPDRRARSARLVRTFQTMRLFPTMTVMENVLTAASAANPRGDAMAATREAVHRLGLDDVRETLASTLPYGRQRRVEIARAISAQPKVLLLDEPAAGLSPRERQELAELLGELNRDGVAILLVEHHMDLVHAVCSEVTVIDFGRPIFHGTVADAMADEAVLRSYLGPGQELPDPSLSVTEGAV</sequence>
<keyword evidence="6" id="KW-1185">Reference proteome</keyword>
<evidence type="ECO:0000256" key="3">
    <source>
        <dbReference type="ARBA" id="ARBA00022840"/>
    </source>
</evidence>
<dbReference type="InterPro" id="IPR003593">
    <property type="entry name" value="AAA+_ATPase"/>
</dbReference>
<organism evidence="5 6">
    <name type="scientific">Micromonospora sonneratiae</name>
    <dbReference type="NCBI Taxonomy" id="1184706"/>
    <lineage>
        <taxon>Bacteria</taxon>
        <taxon>Bacillati</taxon>
        <taxon>Actinomycetota</taxon>
        <taxon>Actinomycetes</taxon>
        <taxon>Micromonosporales</taxon>
        <taxon>Micromonosporaceae</taxon>
        <taxon>Micromonospora</taxon>
    </lineage>
</organism>
<proteinExistence type="predicted"/>
<dbReference type="EMBL" id="JBHTMP010000001">
    <property type="protein sequence ID" value="MFD1319716.1"/>
    <property type="molecule type" value="Genomic_DNA"/>
</dbReference>
<evidence type="ECO:0000313" key="5">
    <source>
        <dbReference type="EMBL" id="MFD1319716.1"/>
    </source>
</evidence>
<protein>
    <submittedName>
        <fullName evidence="5">ABC transporter ATP-binding protein</fullName>
    </submittedName>
</protein>
<gene>
    <name evidence="5" type="ORF">ACFQ4H_01295</name>
</gene>